<name>A0A9D4CIL4_DREPO</name>
<sequence length="87" mass="9535">MHVAYSIFELRTTQVEPYSNQGGAPGASRIHAKRRNARCAVAGGAGQIPETPHRGDYIEQFKIMGRGFEFSHVAGERVGEAVAWFDS</sequence>
<comment type="caution">
    <text evidence="1">The sequence shown here is derived from an EMBL/GenBank/DDBJ whole genome shotgun (WGS) entry which is preliminary data.</text>
</comment>
<keyword evidence="2" id="KW-1185">Reference proteome</keyword>
<dbReference type="AlphaFoldDB" id="A0A9D4CIL4"/>
<gene>
    <name evidence="1" type="ORF">DPMN_051858</name>
</gene>
<accession>A0A9D4CIL4</accession>
<reference evidence="1" key="1">
    <citation type="journal article" date="2019" name="bioRxiv">
        <title>The Genome of the Zebra Mussel, Dreissena polymorpha: A Resource for Invasive Species Research.</title>
        <authorList>
            <person name="McCartney M.A."/>
            <person name="Auch B."/>
            <person name="Kono T."/>
            <person name="Mallez S."/>
            <person name="Zhang Y."/>
            <person name="Obille A."/>
            <person name="Becker A."/>
            <person name="Abrahante J.E."/>
            <person name="Garbe J."/>
            <person name="Badalamenti J.P."/>
            <person name="Herman A."/>
            <person name="Mangelson H."/>
            <person name="Liachko I."/>
            <person name="Sullivan S."/>
            <person name="Sone E.D."/>
            <person name="Koren S."/>
            <person name="Silverstein K.A.T."/>
            <person name="Beckman K.B."/>
            <person name="Gohl D.M."/>
        </authorList>
    </citation>
    <scope>NUCLEOTIDE SEQUENCE</scope>
    <source>
        <strain evidence="1">Duluth1</strain>
        <tissue evidence="1">Whole animal</tissue>
    </source>
</reference>
<proteinExistence type="predicted"/>
<protein>
    <submittedName>
        <fullName evidence="1">Uncharacterized protein</fullName>
    </submittedName>
</protein>
<evidence type="ECO:0000313" key="2">
    <source>
        <dbReference type="Proteomes" id="UP000828390"/>
    </source>
</evidence>
<reference evidence="1" key="2">
    <citation type="submission" date="2020-11" db="EMBL/GenBank/DDBJ databases">
        <authorList>
            <person name="McCartney M.A."/>
            <person name="Auch B."/>
            <person name="Kono T."/>
            <person name="Mallez S."/>
            <person name="Becker A."/>
            <person name="Gohl D.M."/>
            <person name="Silverstein K.A.T."/>
            <person name="Koren S."/>
            <person name="Bechman K.B."/>
            <person name="Herman A."/>
            <person name="Abrahante J.E."/>
            <person name="Garbe J."/>
        </authorList>
    </citation>
    <scope>NUCLEOTIDE SEQUENCE</scope>
    <source>
        <strain evidence="1">Duluth1</strain>
        <tissue evidence="1">Whole animal</tissue>
    </source>
</reference>
<dbReference type="EMBL" id="JAIWYP010000012">
    <property type="protein sequence ID" value="KAH3726003.1"/>
    <property type="molecule type" value="Genomic_DNA"/>
</dbReference>
<organism evidence="1 2">
    <name type="scientific">Dreissena polymorpha</name>
    <name type="common">Zebra mussel</name>
    <name type="synonym">Mytilus polymorpha</name>
    <dbReference type="NCBI Taxonomy" id="45954"/>
    <lineage>
        <taxon>Eukaryota</taxon>
        <taxon>Metazoa</taxon>
        <taxon>Spiralia</taxon>
        <taxon>Lophotrochozoa</taxon>
        <taxon>Mollusca</taxon>
        <taxon>Bivalvia</taxon>
        <taxon>Autobranchia</taxon>
        <taxon>Heteroconchia</taxon>
        <taxon>Euheterodonta</taxon>
        <taxon>Imparidentia</taxon>
        <taxon>Neoheterodontei</taxon>
        <taxon>Myida</taxon>
        <taxon>Dreissenoidea</taxon>
        <taxon>Dreissenidae</taxon>
        <taxon>Dreissena</taxon>
    </lineage>
</organism>
<dbReference type="Proteomes" id="UP000828390">
    <property type="component" value="Unassembled WGS sequence"/>
</dbReference>
<evidence type="ECO:0000313" key="1">
    <source>
        <dbReference type="EMBL" id="KAH3726003.1"/>
    </source>
</evidence>